<dbReference type="STRING" id="76193.A0A0N1PIW7"/>
<organism evidence="2 3">
    <name type="scientific">Papilio machaon</name>
    <name type="common">Old World swallowtail butterfly</name>
    <dbReference type="NCBI Taxonomy" id="76193"/>
    <lineage>
        <taxon>Eukaryota</taxon>
        <taxon>Metazoa</taxon>
        <taxon>Ecdysozoa</taxon>
        <taxon>Arthropoda</taxon>
        <taxon>Hexapoda</taxon>
        <taxon>Insecta</taxon>
        <taxon>Pterygota</taxon>
        <taxon>Neoptera</taxon>
        <taxon>Endopterygota</taxon>
        <taxon>Lepidoptera</taxon>
        <taxon>Glossata</taxon>
        <taxon>Ditrysia</taxon>
        <taxon>Papilionoidea</taxon>
        <taxon>Papilionidae</taxon>
        <taxon>Papilioninae</taxon>
        <taxon>Papilio</taxon>
    </lineage>
</organism>
<dbReference type="InterPro" id="IPR021569">
    <property type="entry name" value="TUG-UBL1"/>
</dbReference>
<dbReference type="GO" id="GO:0042593">
    <property type="term" value="P:glucose homeostasis"/>
    <property type="evidence" value="ECO:0007669"/>
    <property type="project" value="TreeGrafter"/>
</dbReference>
<feature type="domain" description="TUG ubiquitin-like" evidence="1">
    <location>
        <begin position="10"/>
        <end position="71"/>
    </location>
</feature>
<gene>
    <name evidence="2" type="ORF">RR48_00092</name>
</gene>
<dbReference type="Gene3D" id="3.10.20.90">
    <property type="entry name" value="Phosphatidylinositol 3-kinase Catalytic Subunit, Chain A, domain 1"/>
    <property type="match status" value="1"/>
</dbReference>
<dbReference type="GO" id="GO:0005737">
    <property type="term" value="C:cytoplasm"/>
    <property type="evidence" value="ECO:0007669"/>
    <property type="project" value="TreeGrafter"/>
</dbReference>
<reference evidence="2 3" key="1">
    <citation type="journal article" date="2015" name="Nat. Commun.">
        <title>Outbred genome sequencing and CRISPR/Cas9 gene editing in butterflies.</title>
        <authorList>
            <person name="Li X."/>
            <person name="Fan D."/>
            <person name="Zhang W."/>
            <person name="Liu G."/>
            <person name="Zhang L."/>
            <person name="Zhao L."/>
            <person name="Fang X."/>
            <person name="Chen L."/>
            <person name="Dong Y."/>
            <person name="Chen Y."/>
            <person name="Ding Y."/>
            <person name="Zhao R."/>
            <person name="Feng M."/>
            <person name="Zhu Y."/>
            <person name="Feng Y."/>
            <person name="Jiang X."/>
            <person name="Zhu D."/>
            <person name="Xiang H."/>
            <person name="Feng X."/>
            <person name="Li S."/>
            <person name="Wang J."/>
            <person name="Zhang G."/>
            <person name="Kronforst M.R."/>
            <person name="Wang W."/>
        </authorList>
    </citation>
    <scope>NUCLEOTIDE SEQUENCE [LARGE SCALE GENOMIC DNA]</scope>
    <source>
        <strain evidence="2">Ya'a_city_454_Pm</strain>
        <tissue evidence="2">Whole body</tissue>
    </source>
</reference>
<sequence length="94" mass="10715">MSRDLVVLVPNGRRVKVHCTADTSILQVLEDVCAKQGFQPTDYDLKHHKTILDLTTTIRFCNLPNKAMLELVETERKRVETDVTIGLMLDDGKY</sequence>
<dbReference type="GO" id="GO:0005634">
    <property type="term" value="C:nucleus"/>
    <property type="evidence" value="ECO:0007669"/>
    <property type="project" value="TreeGrafter"/>
</dbReference>
<name>A0A0N1PIW7_PAPMA</name>
<dbReference type="InterPro" id="IPR029071">
    <property type="entry name" value="Ubiquitin-like_domsf"/>
</dbReference>
<dbReference type="GO" id="GO:0006886">
    <property type="term" value="P:intracellular protein transport"/>
    <property type="evidence" value="ECO:0007669"/>
    <property type="project" value="TreeGrafter"/>
</dbReference>
<evidence type="ECO:0000259" key="1">
    <source>
        <dbReference type="Pfam" id="PF11470"/>
    </source>
</evidence>
<accession>A0A0N1PIW7</accession>
<protein>
    <submittedName>
        <fullName evidence="2">Tether containing UBX domain for GLUT4</fullName>
    </submittedName>
</protein>
<dbReference type="PANTHER" id="PTHR46467">
    <property type="entry name" value="TETHER CONTAINING UBX DOMAIN FOR GLUT4"/>
    <property type="match status" value="1"/>
</dbReference>
<dbReference type="Pfam" id="PF11470">
    <property type="entry name" value="TUG-UBL1"/>
    <property type="match status" value="1"/>
</dbReference>
<keyword evidence="3" id="KW-1185">Reference proteome</keyword>
<dbReference type="Proteomes" id="UP000053240">
    <property type="component" value="Unassembled WGS sequence"/>
</dbReference>
<dbReference type="AlphaFoldDB" id="A0A0N1PIW7"/>
<comment type="caution">
    <text evidence="2">The sequence shown here is derived from an EMBL/GenBank/DDBJ whole genome shotgun (WGS) entry which is preliminary data.</text>
</comment>
<dbReference type="PANTHER" id="PTHR46467:SF1">
    <property type="entry name" value="TETHER CONTAINING UBX DOMAIN FOR GLUT4"/>
    <property type="match status" value="1"/>
</dbReference>
<dbReference type="InParanoid" id="A0A0N1PIW7"/>
<evidence type="ECO:0000313" key="2">
    <source>
        <dbReference type="EMBL" id="KPJ20980.1"/>
    </source>
</evidence>
<evidence type="ECO:0000313" key="3">
    <source>
        <dbReference type="Proteomes" id="UP000053240"/>
    </source>
</evidence>
<dbReference type="GO" id="GO:0012506">
    <property type="term" value="C:vesicle membrane"/>
    <property type="evidence" value="ECO:0007669"/>
    <property type="project" value="TreeGrafter"/>
</dbReference>
<dbReference type="CDD" id="cd16105">
    <property type="entry name" value="Ubl_ASPSCR1_like"/>
    <property type="match status" value="1"/>
</dbReference>
<proteinExistence type="predicted"/>
<dbReference type="EMBL" id="LADJ01011439">
    <property type="protein sequence ID" value="KPJ20980.1"/>
    <property type="molecule type" value="Genomic_DNA"/>
</dbReference>
<dbReference type="SUPFAM" id="SSF54236">
    <property type="entry name" value="Ubiquitin-like"/>
    <property type="match status" value="1"/>
</dbReference>